<dbReference type="EMBL" id="CP034539">
    <property type="protein sequence ID" value="AZQ34240.1"/>
    <property type="molecule type" value="Genomic_DNA"/>
</dbReference>
<evidence type="ECO:0000313" key="2">
    <source>
        <dbReference type="Proteomes" id="UP000280298"/>
    </source>
</evidence>
<gene>
    <name evidence="1" type="ORF">EJ357_12715</name>
</gene>
<organism evidence="1 2">
    <name type="scientific">Streptomyces cyaneochromogenes</name>
    <dbReference type="NCBI Taxonomy" id="2496836"/>
    <lineage>
        <taxon>Bacteria</taxon>
        <taxon>Bacillati</taxon>
        <taxon>Actinomycetota</taxon>
        <taxon>Actinomycetes</taxon>
        <taxon>Kitasatosporales</taxon>
        <taxon>Streptomycetaceae</taxon>
        <taxon>Streptomyces</taxon>
    </lineage>
</organism>
<proteinExistence type="predicted"/>
<dbReference type="Proteomes" id="UP000280298">
    <property type="component" value="Chromosome"/>
</dbReference>
<protein>
    <submittedName>
        <fullName evidence="1">Uncharacterized protein</fullName>
    </submittedName>
</protein>
<reference evidence="1 2" key="1">
    <citation type="journal article" date="2019" name="Int. J. Syst. Evol. Microbiol.">
        <title>Streptomyces cyaneochromogenes sp. nov., a blue pigment-producing actinomycete from manganese-contaminated soil.</title>
        <authorList>
            <person name="Tang X."/>
            <person name="Zhao J."/>
            <person name="Li K."/>
            <person name="Chen Z."/>
            <person name="Sun Y."/>
            <person name="Gao J."/>
        </authorList>
    </citation>
    <scope>NUCLEOTIDE SEQUENCE [LARGE SCALE GENOMIC DNA]</scope>
    <source>
        <strain evidence="1 2">MK-45</strain>
    </source>
</reference>
<name>A0A3Q9ERF3_9ACTN</name>
<dbReference type="OrthoDB" id="4320909at2"/>
<dbReference type="KEGG" id="scya:EJ357_12715"/>
<keyword evidence="2" id="KW-1185">Reference proteome</keyword>
<dbReference type="AlphaFoldDB" id="A0A3Q9ERF3"/>
<accession>A0A3Q9ERF3</accession>
<evidence type="ECO:0000313" key="1">
    <source>
        <dbReference type="EMBL" id="AZQ34240.1"/>
    </source>
</evidence>
<sequence>MMREGTGTPLRLLPWTTPDGRPCYLSADHAGSRMSRMADELEAELLGSAAYVLDAAKSLLDEPGTGRRELRFAGVRLAEALGDALRIAESRGARLWEESPYGPTGLTGREC</sequence>